<sequence length="87" mass="9461">MRTEGQPPVDLQVDRPHGARVYDYLLGGKTNFAADREQAEKVLESIPSVRVARPQSGLRALSPGRAGRTTPCRRSAIPGRRPRGGPT</sequence>
<dbReference type="EMBL" id="CP048882">
    <property type="protein sequence ID" value="QPP10352.1"/>
    <property type="molecule type" value="Genomic_DNA"/>
</dbReference>
<proteinExistence type="predicted"/>
<dbReference type="InterPro" id="IPR006764">
    <property type="entry name" value="SAM_dep_MeTrfase_SAV2177_type"/>
</dbReference>
<organism evidence="2 3">
    <name type="scientific">Streptomyces bathyalis</name>
    <dbReference type="NCBI Taxonomy" id="2710756"/>
    <lineage>
        <taxon>Bacteria</taxon>
        <taxon>Bacillati</taxon>
        <taxon>Actinomycetota</taxon>
        <taxon>Actinomycetes</taxon>
        <taxon>Kitasatosporales</taxon>
        <taxon>Streptomycetaceae</taxon>
        <taxon>Streptomyces</taxon>
    </lineage>
</organism>
<name>A0A7T1TC98_9ACTN</name>
<evidence type="ECO:0000256" key="1">
    <source>
        <dbReference type="SAM" id="MobiDB-lite"/>
    </source>
</evidence>
<dbReference type="KEGG" id="sbat:G4Z16_02610"/>
<dbReference type="Gene3D" id="3.40.50.150">
    <property type="entry name" value="Vaccinia Virus protein VP39"/>
    <property type="match status" value="1"/>
</dbReference>
<keyword evidence="3" id="KW-1185">Reference proteome</keyword>
<accession>A0A7T1TC98</accession>
<evidence type="ECO:0000313" key="3">
    <source>
        <dbReference type="Proteomes" id="UP000595046"/>
    </source>
</evidence>
<gene>
    <name evidence="2" type="ORF">G4Z16_02610</name>
</gene>
<evidence type="ECO:0000313" key="2">
    <source>
        <dbReference type="EMBL" id="QPP10352.1"/>
    </source>
</evidence>
<protein>
    <submittedName>
        <fullName evidence="2">Uncharacterized protein</fullName>
    </submittedName>
</protein>
<feature type="region of interest" description="Disordered" evidence="1">
    <location>
        <begin position="55"/>
        <end position="87"/>
    </location>
</feature>
<reference evidence="3" key="1">
    <citation type="submission" date="2020-02" db="EMBL/GenBank/DDBJ databases">
        <title>Streptomyces sp. ASO4wet.</title>
        <authorList>
            <person name="Risdian C."/>
            <person name="Landwehr W."/>
            <person name="Schupp P."/>
            <person name="Wink J."/>
        </authorList>
    </citation>
    <scope>NUCLEOTIDE SEQUENCE [LARGE SCALE GENOMIC DNA]</scope>
    <source>
        <strain evidence="3">ASO4wet</strain>
    </source>
</reference>
<dbReference type="Pfam" id="PF04672">
    <property type="entry name" value="Methyltransf_19"/>
    <property type="match status" value="1"/>
</dbReference>
<dbReference type="InterPro" id="IPR029063">
    <property type="entry name" value="SAM-dependent_MTases_sf"/>
</dbReference>
<dbReference type="Proteomes" id="UP000595046">
    <property type="component" value="Chromosome"/>
</dbReference>
<dbReference type="AlphaFoldDB" id="A0A7T1TC98"/>